<dbReference type="Pfam" id="PF13411">
    <property type="entry name" value="MerR_1"/>
    <property type="match status" value="1"/>
</dbReference>
<evidence type="ECO:0000313" key="6">
    <source>
        <dbReference type="EMBL" id="MFC5517452.1"/>
    </source>
</evidence>
<evidence type="ECO:0000259" key="5">
    <source>
        <dbReference type="PROSITE" id="PS50937"/>
    </source>
</evidence>
<dbReference type="PROSITE" id="PS50937">
    <property type="entry name" value="HTH_MERR_2"/>
    <property type="match status" value="1"/>
</dbReference>
<feature type="domain" description="HTH merR-type" evidence="5">
    <location>
        <begin position="3"/>
        <end position="70"/>
    </location>
</feature>
<protein>
    <submittedName>
        <fullName evidence="6">MerR family transcriptional regulator</fullName>
    </submittedName>
</protein>
<accession>A0ABW0Q0L7</accession>
<proteinExistence type="predicted"/>
<dbReference type="RefSeq" id="WP_266346473.1">
    <property type="nucleotide sequence ID" value="NZ_JAPKNH010000018.1"/>
</dbReference>
<keyword evidence="1" id="KW-0805">Transcription regulation</keyword>
<evidence type="ECO:0000256" key="4">
    <source>
        <dbReference type="SAM" id="MobiDB-lite"/>
    </source>
</evidence>
<keyword evidence="2" id="KW-0238">DNA-binding</keyword>
<evidence type="ECO:0000313" key="7">
    <source>
        <dbReference type="Proteomes" id="UP001596150"/>
    </source>
</evidence>
<evidence type="ECO:0000256" key="3">
    <source>
        <dbReference type="ARBA" id="ARBA00023163"/>
    </source>
</evidence>
<keyword evidence="7" id="KW-1185">Reference proteome</keyword>
<dbReference type="Proteomes" id="UP001596150">
    <property type="component" value="Unassembled WGS sequence"/>
</dbReference>
<dbReference type="EMBL" id="JBHSML010000008">
    <property type="protein sequence ID" value="MFC5517452.1"/>
    <property type="molecule type" value="Genomic_DNA"/>
</dbReference>
<dbReference type="PANTHER" id="PTHR30204:SF67">
    <property type="entry name" value="HTH-TYPE TRANSCRIPTIONAL REGULATOR MLRA-RELATED"/>
    <property type="match status" value="1"/>
</dbReference>
<evidence type="ECO:0000256" key="1">
    <source>
        <dbReference type="ARBA" id="ARBA00023015"/>
    </source>
</evidence>
<dbReference type="SMART" id="SM00422">
    <property type="entry name" value="HTH_MERR"/>
    <property type="match status" value="1"/>
</dbReference>
<dbReference type="InterPro" id="IPR047057">
    <property type="entry name" value="MerR_fam"/>
</dbReference>
<name>A0ABW0Q0L7_9HYPH</name>
<dbReference type="InterPro" id="IPR000551">
    <property type="entry name" value="MerR-type_HTH_dom"/>
</dbReference>
<reference evidence="7" key="1">
    <citation type="journal article" date="2019" name="Int. J. Syst. Evol. Microbiol.">
        <title>The Global Catalogue of Microorganisms (GCM) 10K type strain sequencing project: providing services to taxonomists for standard genome sequencing and annotation.</title>
        <authorList>
            <consortium name="The Broad Institute Genomics Platform"/>
            <consortium name="The Broad Institute Genome Sequencing Center for Infectious Disease"/>
            <person name="Wu L."/>
            <person name="Ma J."/>
        </authorList>
    </citation>
    <scope>NUCLEOTIDE SEQUENCE [LARGE SCALE GENOMIC DNA]</scope>
    <source>
        <strain evidence="7">KACC 12633</strain>
    </source>
</reference>
<sequence>MSEYTIREIAEEFGLTLRTLRFWEQQQILTPVRLGSYRLYSAEDRERVRDIMMWSAAGFTIREVASMLSMTHSGRVVFLAERLPELKSNMEQDYINQSNAIARLTDSLRSTADPEQESMPAEARLMSDRSRGLHRQA</sequence>
<comment type="caution">
    <text evidence="6">The sequence shown here is derived from an EMBL/GenBank/DDBJ whole genome shotgun (WGS) entry which is preliminary data.</text>
</comment>
<evidence type="ECO:0000256" key="2">
    <source>
        <dbReference type="ARBA" id="ARBA00023125"/>
    </source>
</evidence>
<keyword evidence="3" id="KW-0804">Transcription</keyword>
<dbReference type="InterPro" id="IPR009061">
    <property type="entry name" value="DNA-bd_dom_put_sf"/>
</dbReference>
<gene>
    <name evidence="6" type="ORF">ACFPP9_16830</name>
</gene>
<dbReference type="PANTHER" id="PTHR30204">
    <property type="entry name" value="REDOX-CYCLING DRUG-SENSING TRANSCRIPTIONAL ACTIVATOR SOXR"/>
    <property type="match status" value="1"/>
</dbReference>
<feature type="region of interest" description="Disordered" evidence="4">
    <location>
        <begin position="107"/>
        <end position="137"/>
    </location>
</feature>
<dbReference type="Gene3D" id="1.10.1660.10">
    <property type="match status" value="1"/>
</dbReference>
<organism evidence="6 7">
    <name type="scientific">Kaistia terrae</name>
    <dbReference type="NCBI Taxonomy" id="537017"/>
    <lineage>
        <taxon>Bacteria</taxon>
        <taxon>Pseudomonadati</taxon>
        <taxon>Pseudomonadota</taxon>
        <taxon>Alphaproteobacteria</taxon>
        <taxon>Hyphomicrobiales</taxon>
        <taxon>Kaistiaceae</taxon>
        <taxon>Kaistia</taxon>
    </lineage>
</organism>
<dbReference type="SUPFAM" id="SSF46955">
    <property type="entry name" value="Putative DNA-binding domain"/>
    <property type="match status" value="1"/>
</dbReference>
<dbReference type="CDD" id="cd00592">
    <property type="entry name" value="HTH_MerR-like"/>
    <property type="match status" value="1"/>
</dbReference>